<protein>
    <submittedName>
        <fullName evidence="1">Uncharacterized protein</fullName>
    </submittedName>
</protein>
<evidence type="ECO:0000313" key="2">
    <source>
        <dbReference type="Proteomes" id="UP001497482"/>
    </source>
</evidence>
<name>A0AAV2KDV2_KNICA</name>
<keyword evidence="2" id="KW-1185">Reference proteome</keyword>
<evidence type="ECO:0000313" key="1">
    <source>
        <dbReference type="EMBL" id="CAL1587744.1"/>
    </source>
</evidence>
<dbReference type="AlphaFoldDB" id="A0AAV2KDV2"/>
<sequence length="92" mass="10044">MLHPLKEVSSNPSRSNLLQRPSLHLWVQSLPPPHPSSPLALKPPSKSLSPISVRAVPSVSDIPPFSPKLLLSVRPLLSPSKTELLPIHLFVL</sequence>
<gene>
    <name evidence="1" type="ORF">KC01_LOCUS17671</name>
</gene>
<organism evidence="1 2">
    <name type="scientific">Knipowitschia caucasica</name>
    <name type="common">Caucasian dwarf goby</name>
    <name type="synonym">Pomatoschistus caucasicus</name>
    <dbReference type="NCBI Taxonomy" id="637954"/>
    <lineage>
        <taxon>Eukaryota</taxon>
        <taxon>Metazoa</taxon>
        <taxon>Chordata</taxon>
        <taxon>Craniata</taxon>
        <taxon>Vertebrata</taxon>
        <taxon>Euteleostomi</taxon>
        <taxon>Actinopterygii</taxon>
        <taxon>Neopterygii</taxon>
        <taxon>Teleostei</taxon>
        <taxon>Neoteleostei</taxon>
        <taxon>Acanthomorphata</taxon>
        <taxon>Gobiaria</taxon>
        <taxon>Gobiiformes</taxon>
        <taxon>Gobioidei</taxon>
        <taxon>Gobiidae</taxon>
        <taxon>Gobiinae</taxon>
        <taxon>Knipowitschia</taxon>
    </lineage>
</organism>
<reference evidence="1 2" key="1">
    <citation type="submission" date="2024-04" db="EMBL/GenBank/DDBJ databases">
        <authorList>
            <person name="Waldvogel A.-M."/>
            <person name="Schoenle A."/>
        </authorList>
    </citation>
    <scope>NUCLEOTIDE SEQUENCE [LARGE SCALE GENOMIC DNA]</scope>
</reference>
<dbReference type="EMBL" id="OZ035840">
    <property type="protein sequence ID" value="CAL1587744.1"/>
    <property type="molecule type" value="Genomic_DNA"/>
</dbReference>
<accession>A0AAV2KDV2</accession>
<dbReference type="Proteomes" id="UP001497482">
    <property type="component" value="Chromosome 18"/>
</dbReference>
<proteinExistence type="predicted"/>